<evidence type="ECO:0000313" key="2">
    <source>
        <dbReference type="Proteomes" id="UP000502415"/>
    </source>
</evidence>
<sequence length="111" mass="12639">MSQTADKLDPLKDSELHDKINRETARIAWPELERHFAHGVVIWVSEELDLVEVALRIAHDDKEHVARWMGEGKLAKVSDVQAQTWQAAGVQLWASVVSPFVLVQPEKQQLH</sequence>
<dbReference type="Proteomes" id="UP000502415">
    <property type="component" value="Chromosome"/>
</dbReference>
<organism evidence="1 2">
    <name type="scientific">Massilia forsythiae</name>
    <dbReference type="NCBI Taxonomy" id="2728020"/>
    <lineage>
        <taxon>Bacteria</taxon>
        <taxon>Pseudomonadati</taxon>
        <taxon>Pseudomonadota</taxon>
        <taxon>Betaproteobacteria</taxon>
        <taxon>Burkholderiales</taxon>
        <taxon>Oxalobacteraceae</taxon>
        <taxon>Telluria group</taxon>
        <taxon>Massilia</taxon>
    </lineage>
</organism>
<dbReference type="RefSeq" id="WP_170204663.1">
    <property type="nucleotide sequence ID" value="NZ_CP051685.1"/>
</dbReference>
<dbReference type="InterPro" id="IPR018741">
    <property type="entry name" value="DUF2288"/>
</dbReference>
<reference evidence="1 2" key="1">
    <citation type="submission" date="2020-04" db="EMBL/GenBank/DDBJ databases">
        <title>Genome sequencing of novel species.</title>
        <authorList>
            <person name="Heo J."/>
            <person name="Kim S.-J."/>
            <person name="Kim J.-S."/>
            <person name="Hong S.-B."/>
            <person name="Kwon S.-W."/>
        </authorList>
    </citation>
    <scope>NUCLEOTIDE SEQUENCE [LARGE SCALE GENOMIC DNA]</scope>
    <source>
        <strain evidence="1 2">GN2-R2</strain>
    </source>
</reference>
<dbReference type="AlphaFoldDB" id="A0A7Z2W0M6"/>
<dbReference type="EMBL" id="CP051685">
    <property type="protein sequence ID" value="QJE02580.1"/>
    <property type="molecule type" value="Genomic_DNA"/>
</dbReference>
<evidence type="ECO:0000313" key="1">
    <source>
        <dbReference type="EMBL" id="QJE02580.1"/>
    </source>
</evidence>
<gene>
    <name evidence="1" type="ORF">HH212_23290</name>
</gene>
<dbReference type="Pfam" id="PF10052">
    <property type="entry name" value="DUF2288"/>
    <property type="match status" value="1"/>
</dbReference>
<accession>A0A7Z2W0M6</accession>
<dbReference type="KEGG" id="mfy:HH212_23290"/>
<keyword evidence="2" id="KW-1185">Reference proteome</keyword>
<name>A0A7Z2W0M6_9BURK</name>
<proteinExistence type="predicted"/>
<protein>
    <submittedName>
        <fullName evidence="1">DUF2288 domain-containing protein</fullName>
    </submittedName>
</protein>